<dbReference type="CDD" id="cd20736">
    <property type="entry name" value="PoNe_Nuclease"/>
    <property type="match status" value="1"/>
</dbReference>
<dbReference type="NCBIfam" id="TIGR00252">
    <property type="entry name" value="YraN family protein"/>
    <property type="match status" value="1"/>
</dbReference>
<comment type="similarity">
    <text evidence="1 2">Belongs to the UPF0102 family.</text>
</comment>
<accession>A0A975ATW3</accession>
<evidence type="ECO:0000313" key="4">
    <source>
        <dbReference type="Proteomes" id="UP000671913"/>
    </source>
</evidence>
<evidence type="ECO:0000313" key="3">
    <source>
        <dbReference type="EMBL" id="QSZ26621.1"/>
    </source>
</evidence>
<dbReference type="Proteomes" id="UP000671913">
    <property type="component" value="Chromosome"/>
</dbReference>
<evidence type="ECO:0000256" key="2">
    <source>
        <dbReference type="HAMAP-Rule" id="MF_00048"/>
    </source>
</evidence>
<dbReference type="PANTHER" id="PTHR34039:SF1">
    <property type="entry name" value="UPF0102 PROTEIN YRAN"/>
    <property type="match status" value="1"/>
</dbReference>
<dbReference type="SUPFAM" id="SSF52980">
    <property type="entry name" value="Restriction endonuclease-like"/>
    <property type="match status" value="1"/>
</dbReference>
<dbReference type="InterPro" id="IPR011856">
    <property type="entry name" value="tRNA_endonuc-like_dom_sf"/>
</dbReference>
<gene>
    <name evidence="3" type="ORF">ACETAC_06815</name>
</gene>
<dbReference type="EMBL" id="CP060096">
    <property type="protein sequence ID" value="QSZ26621.1"/>
    <property type="molecule type" value="Genomic_DNA"/>
</dbReference>
<dbReference type="InterPro" id="IPR003509">
    <property type="entry name" value="UPF0102_YraN-like"/>
</dbReference>
<organism evidence="3 4">
    <name type="scientific">Aceticella autotrophica</name>
    <dbReference type="NCBI Taxonomy" id="2755338"/>
    <lineage>
        <taxon>Bacteria</taxon>
        <taxon>Bacillati</taxon>
        <taxon>Bacillota</taxon>
        <taxon>Clostridia</taxon>
        <taxon>Thermoanaerobacterales</taxon>
        <taxon>Thermoanaerobacteraceae</taxon>
        <taxon>Aceticella</taxon>
    </lineage>
</organism>
<dbReference type="NCBIfam" id="NF009150">
    <property type="entry name" value="PRK12497.1-3"/>
    <property type="match status" value="1"/>
</dbReference>
<protein>
    <recommendedName>
        <fullName evidence="2">UPF0102 protein ACETAC_06815</fullName>
    </recommendedName>
</protein>
<dbReference type="Pfam" id="PF02021">
    <property type="entry name" value="UPF0102"/>
    <property type="match status" value="1"/>
</dbReference>
<proteinExistence type="inferred from homology"/>
<dbReference type="HAMAP" id="MF_00048">
    <property type="entry name" value="UPF0102"/>
    <property type="match status" value="1"/>
</dbReference>
<dbReference type="GO" id="GO:0003676">
    <property type="term" value="F:nucleic acid binding"/>
    <property type="evidence" value="ECO:0007669"/>
    <property type="project" value="InterPro"/>
</dbReference>
<evidence type="ECO:0000256" key="1">
    <source>
        <dbReference type="ARBA" id="ARBA00006738"/>
    </source>
</evidence>
<dbReference type="AlphaFoldDB" id="A0A975ATW3"/>
<reference evidence="3" key="1">
    <citation type="submission" date="2020-08" db="EMBL/GenBank/DDBJ databases">
        <title>Genomic insights into the carbon and energy metabolism of the first obligate autotrophic acetogenic bacterium Aceticella autotrophica gen. nov., sp. nov.</title>
        <authorList>
            <person name="Toshchakov S.V."/>
            <person name="Elcheninov A.G."/>
            <person name="Kublanov I.V."/>
            <person name="Frolov E.N."/>
            <person name="Lebedinsky A.V."/>
        </authorList>
    </citation>
    <scope>NUCLEOTIDE SEQUENCE</scope>
    <source>
        <strain evidence="3">3443-3Ac</strain>
    </source>
</reference>
<dbReference type="KEGG" id="aaut:ACETAC_06815"/>
<dbReference type="RefSeq" id="WP_284679299.1">
    <property type="nucleotide sequence ID" value="NZ_CP060096.1"/>
</dbReference>
<keyword evidence="4" id="KW-1185">Reference proteome</keyword>
<dbReference type="Gene3D" id="3.40.1350.10">
    <property type="match status" value="1"/>
</dbReference>
<name>A0A975ATW3_9THEO</name>
<dbReference type="PANTHER" id="PTHR34039">
    <property type="entry name" value="UPF0102 PROTEIN YRAN"/>
    <property type="match status" value="1"/>
</dbReference>
<sequence length="122" mass="14158">MNNKIVGNLGEKIAEKILKDSGYKIIDKNFKCSIGEIDIITEKDNNLIFIEVKTRTSIKYGSPSDAVNFYKRNKIIKVAQTFIMLNKKYINFSIRFDVFEIFLKPSTFELNKINHIKNAFTL</sequence>
<dbReference type="InterPro" id="IPR011335">
    <property type="entry name" value="Restrct_endonuc-II-like"/>
</dbReference>